<evidence type="ECO:0000313" key="1">
    <source>
        <dbReference type="EMBL" id="GAA0717871.1"/>
    </source>
</evidence>
<name>A0ABN1IN83_9GAMM</name>
<gene>
    <name evidence="1" type="ORF">GCM10009105_25250</name>
</gene>
<dbReference type="Proteomes" id="UP001501523">
    <property type="component" value="Unassembled WGS sequence"/>
</dbReference>
<accession>A0ABN1IN83</accession>
<reference evidence="1 2" key="1">
    <citation type="journal article" date="2019" name="Int. J. Syst. Evol. Microbiol.">
        <title>The Global Catalogue of Microorganisms (GCM) 10K type strain sequencing project: providing services to taxonomists for standard genome sequencing and annotation.</title>
        <authorList>
            <consortium name="The Broad Institute Genomics Platform"/>
            <consortium name="The Broad Institute Genome Sequencing Center for Infectious Disease"/>
            <person name="Wu L."/>
            <person name="Ma J."/>
        </authorList>
    </citation>
    <scope>NUCLEOTIDE SEQUENCE [LARGE SCALE GENOMIC DNA]</scope>
    <source>
        <strain evidence="1 2">JCM 15421</strain>
    </source>
</reference>
<evidence type="ECO:0000313" key="2">
    <source>
        <dbReference type="Proteomes" id="UP001501523"/>
    </source>
</evidence>
<organism evidence="1 2">
    <name type="scientific">Dokdonella soli</name>
    <dbReference type="NCBI Taxonomy" id="529810"/>
    <lineage>
        <taxon>Bacteria</taxon>
        <taxon>Pseudomonadati</taxon>
        <taxon>Pseudomonadota</taxon>
        <taxon>Gammaproteobacteria</taxon>
        <taxon>Lysobacterales</taxon>
        <taxon>Rhodanobacteraceae</taxon>
        <taxon>Dokdonella</taxon>
    </lineage>
</organism>
<dbReference type="RefSeq" id="WP_343791649.1">
    <property type="nucleotide sequence ID" value="NZ_BAAAEU010000015.1"/>
</dbReference>
<proteinExistence type="predicted"/>
<protein>
    <submittedName>
        <fullName evidence="1">Uncharacterized protein</fullName>
    </submittedName>
</protein>
<comment type="caution">
    <text evidence="1">The sequence shown here is derived from an EMBL/GenBank/DDBJ whole genome shotgun (WGS) entry which is preliminary data.</text>
</comment>
<keyword evidence="2" id="KW-1185">Reference proteome</keyword>
<sequence length="90" mass="10084">MPENEFSLTREFVNEVIDMRGFAAHVAELAVEMARQAGEPVTRPLSKAQIERAVQANGTETRLVMDALIAHLETMYREGSLPEDAGVQRW</sequence>
<dbReference type="EMBL" id="BAAAEU010000015">
    <property type="protein sequence ID" value="GAA0717871.1"/>
    <property type="molecule type" value="Genomic_DNA"/>
</dbReference>